<evidence type="ECO:0000256" key="10">
    <source>
        <dbReference type="ARBA" id="ARBA00023201"/>
    </source>
</evidence>
<feature type="transmembrane region" description="Helical" evidence="13">
    <location>
        <begin position="147"/>
        <end position="172"/>
    </location>
</feature>
<feature type="compositionally biased region" description="Basic and acidic residues" evidence="12">
    <location>
        <begin position="596"/>
        <end position="609"/>
    </location>
</feature>
<evidence type="ECO:0000313" key="15">
    <source>
        <dbReference type="EMBL" id="KAK8397996.1"/>
    </source>
</evidence>
<comment type="similarity">
    <text evidence="2">Belongs to the sodium:solute symporter (SSF) (TC 2.A.21) family.</text>
</comment>
<accession>A0AAW0UDU1</accession>
<feature type="transmembrane region" description="Helical" evidence="13">
    <location>
        <begin position="757"/>
        <end position="779"/>
    </location>
</feature>
<organism evidence="15 16">
    <name type="scientific">Scylla paramamosain</name>
    <name type="common">Mud crab</name>
    <dbReference type="NCBI Taxonomy" id="85552"/>
    <lineage>
        <taxon>Eukaryota</taxon>
        <taxon>Metazoa</taxon>
        <taxon>Ecdysozoa</taxon>
        <taxon>Arthropoda</taxon>
        <taxon>Crustacea</taxon>
        <taxon>Multicrustacea</taxon>
        <taxon>Malacostraca</taxon>
        <taxon>Eumalacostraca</taxon>
        <taxon>Eucarida</taxon>
        <taxon>Decapoda</taxon>
        <taxon>Pleocyemata</taxon>
        <taxon>Brachyura</taxon>
        <taxon>Eubrachyura</taxon>
        <taxon>Portunoidea</taxon>
        <taxon>Portunidae</taxon>
        <taxon>Portuninae</taxon>
        <taxon>Scylla</taxon>
    </lineage>
</organism>
<dbReference type="GO" id="GO:0015293">
    <property type="term" value="F:symporter activity"/>
    <property type="evidence" value="ECO:0007669"/>
    <property type="project" value="TreeGrafter"/>
</dbReference>
<feature type="transmembrane region" description="Helical" evidence="13">
    <location>
        <begin position="731"/>
        <end position="751"/>
    </location>
</feature>
<comment type="caution">
    <text evidence="15">The sequence shown here is derived from an EMBL/GenBank/DDBJ whole genome shotgun (WGS) entry which is preliminary data.</text>
</comment>
<keyword evidence="5 11" id="KW-0812">Transmembrane</keyword>
<dbReference type="EMBL" id="JARAKH010000012">
    <property type="protein sequence ID" value="KAK8397996.1"/>
    <property type="molecule type" value="Genomic_DNA"/>
</dbReference>
<evidence type="ECO:0000256" key="1">
    <source>
        <dbReference type="ARBA" id="ARBA00004651"/>
    </source>
</evidence>
<protein>
    <recommendedName>
        <fullName evidence="14">MARVEL domain-containing protein</fullName>
    </recommendedName>
</protein>
<feature type="transmembrane region" description="Helical" evidence="13">
    <location>
        <begin position="402"/>
        <end position="427"/>
    </location>
</feature>
<keyword evidence="3" id="KW-0813">Transport</keyword>
<dbReference type="PROSITE" id="PS50283">
    <property type="entry name" value="NA_SOLUT_SYMP_3"/>
    <property type="match status" value="1"/>
</dbReference>
<evidence type="ECO:0000256" key="7">
    <source>
        <dbReference type="ARBA" id="ARBA00023053"/>
    </source>
</evidence>
<feature type="transmembrane region" description="Helical" evidence="13">
    <location>
        <begin position="6"/>
        <end position="27"/>
    </location>
</feature>
<sequence length="931" mass="101334">MGLGTLDVVMLVLSLLASAAVGVYYSVLGRNSTSLEYLLGGRTMKPLPLALSLMVGTVSAITIMGNAGEMYAYGTQMWLMDLGILLALVIIAKFFIPVMYPLELISLYQYVERRFKSKCLRQATAVLQLVGGYLFIGFLLFPPSLALQSMIGLSFFLNIIIIGISCTLYSTFGGVKAVVYADTLQAVVMIVGVLAIVIQGAINMGGVENVMDIAYHGDRLEFFNMSLNPYQRHSFWLCVIYGFFFTLSNNGVNQSQVQRYFSTGSVRNAQWVLYYSAIALVSLRFLINMSGLVMYAHFKDCDPMGKADPTIVLVIYVMQQLTRIPGLAGLFVAAVYAAVLSSVSTQLNSMTALLWEDFLKVLPVFRGWSEIKIGYLQKFIVFLSGVLGIVLGLAVSQLGKSFLITVLAINGALTGPLIGLFLVALFLPWVPAKGATCGFVLAIAFNVMMAAGQLTIPKPPYLPLSREGCPAPPIANVTANVTAIEDVATTIATTLAPTLADITANITTTITPSPAPPENTTGEWLFGLSYCLNPVWGTMLCILLSVVMSAITGYNTPEDVEEKLIDPKIWRIFQRSLKQQIKEFFYETILRKRAPRDQNARGASDETGTREPLNNFMEAKDIKDNEIDAKGMPSPDGTNWPAWRDHHEENDLGWPDPPLRDGGPVWQRSVHLSLPGETHDGRGPLQSRRCGLTILSHSIVTTRAQAGAEQQGTMPVLGTGSNPDILKEPAVAIKIPEIILLIIAIITFFVNNDGSPAYVASVLVPSLINAIVFLTVYVLGYTQQRQTPVELALYSYNVIGLFISSILLMSRSYAGNLIASGVFCLFLTIIYCAEVYFSYIALINRPPQPTNASTFPESHQQPAVISTPVLEVHPGAPPSIVPRADAVDLGPGTPHALNHGNFYHTNPVYPATMNYPPYPVPNTTTLPGPAP</sequence>
<keyword evidence="4" id="KW-1003">Cell membrane</keyword>
<name>A0AAW0UDU1_SCYPA</name>
<feature type="transmembrane region" description="Helical" evidence="13">
    <location>
        <begin position="47"/>
        <end position="65"/>
    </location>
</feature>
<evidence type="ECO:0000313" key="16">
    <source>
        <dbReference type="Proteomes" id="UP001487740"/>
    </source>
</evidence>
<keyword evidence="8" id="KW-0406">Ion transport</keyword>
<evidence type="ECO:0000256" key="13">
    <source>
        <dbReference type="SAM" id="Phobius"/>
    </source>
</evidence>
<feature type="transmembrane region" description="Helical" evidence="13">
    <location>
        <begin position="233"/>
        <end position="252"/>
    </location>
</feature>
<feature type="region of interest" description="Disordered" evidence="12">
    <location>
        <begin position="596"/>
        <end position="642"/>
    </location>
</feature>
<feature type="transmembrane region" description="Helical" evidence="13">
    <location>
        <begin position="327"/>
        <end position="355"/>
    </location>
</feature>
<dbReference type="Proteomes" id="UP001487740">
    <property type="component" value="Unassembled WGS sequence"/>
</dbReference>
<feature type="domain" description="MARVEL" evidence="14">
    <location>
        <begin position="725"/>
        <end position="843"/>
    </location>
</feature>
<dbReference type="GO" id="GO:0005886">
    <property type="term" value="C:plasma membrane"/>
    <property type="evidence" value="ECO:0007669"/>
    <property type="project" value="UniProtKB-SubCell"/>
</dbReference>
<evidence type="ECO:0000256" key="11">
    <source>
        <dbReference type="PROSITE-ProRule" id="PRU00581"/>
    </source>
</evidence>
<dbReference type="PANTHER" id="PTHR42985">
    <property type="entry name" value="SODIUM-COUPLED MONOCARBOXYLATE TRANSPORTER"/>
    <property type="match status" value="1"/>
</dbReference>
<evidence type="ECO:0000256" key="9">
    <source>
        <dbReference type="ARBA" id="ARBA00023136"/>
    </source>
</evidence>
<feature type="transmembrane region" description="Helical" evidence="13">
    <location>
        <begin position="791"/>
        <end position="811"/>
    </location>
</feature>
<feature type="transmembrane region" description="Helical" evidence="13">
    <location>
        <begin position="817"/>
        <end position="837"/>
    </location>
</feature>
<feature type="transmembrane region" description="Helical" evidence="13">
    <location>
        <begin position="123"/>
        <end position="141"/>
    </location>
</feature>
<feature type="transmembrane region" description="Helical" evidence="13">
    <location>
        <begin position="77"/>
        <end position="102"/>
    </location>
</feature>
<dbReference type="NCBIfam" id="TIGR00813">
    <property type="entry name" value="sss"/>
    <property type="match status" value="1"/>
</dbReference>
<evidence type="ECO:0000256" key="8">
    <source>
        <dbReference type="ARBA" id="ARBA00023065"/>
    </source>
</evidence>
<feature type="transmembrane region" description="Helical" evidence="13">
    <location>
        <begin position="375"/>
        <end position="396"/>
    </location>
</feature>
<proteinExistence type="inferred from homology"/>
<keyword evidence="9 11" id="KW-0472">Membrane</keyword>
<evidence type="ECO:0000256" key="4">
    <source>
        <dbReference type="ARBA" id="ARBA00022475"/>
    </source>
</evidence>
<feature type="transmembrane region" description="Helical" evidence="13">
    <location>
        <begin position="272"/>
        <end position="296"/>
    </location>
</feature>
<dbReference type="Gene3D" id="1.20.1730.10">
    <property type="entry name" value="Sodium/glucose cotransporter"/>
    <property type="match status" value="1"/>
</dbReference>
<keyword evidence="7" id="KW-0915">Sodium</keyword>
<dbReference type="Pfam" id="PF00474">
    <property type="entry name" value="SSF"/>
    <property type="match status" value="1"/>
</dbReference>
<evidence type="ECO:0000256" key="2">
    <source>
        <dbReference type="ARBA" id="ARBA00006434"/>
    </source>
</evidence>
<dbReference type="InterPro" id="IPR051163">
    <property type="entry name" value="Sodium:Solute_Symporter_SSF"/>
</dbReference>
<feature type="transmembrane region" description="Helical" evidence="13">
    <location>
        <begin position="535"/>
        <end position="554"/>
    </location>
</feature>
<dbReference type="PANTHER" id="PTHR42985:SF40">
    <property type="entry name" value="LD47995P-RELATED"/>
    <property type="match status" value="1"/>
</dbReference>
<reference evidence="15 16" key="1">
    <citation type="submission" date="2023-03" db="EMBL/GenBank/DDBJ databases">
        <title>High-quality genome of Scylla paramamosain provides insights in environmental adaptation.</title>
        <authorList>
            <person name="Zhang L."/>
        </authorList>
    </citation>
    <scope>NUCLEOTIDE SEQUENCE [LARGE SCALE GENOMIC DNA]</scope>
    <source>
        <strain evidence="15">LZ_2023a</strain>
        <tissue evidence="15">Muscle</tissue>
    </source>
</reference>
<keyword evidence="16" id="KW-1185">Reference proteome</keyword>
<feature type="transmembrane region" description="Helical" evidence="13">
    <location>
        <begin position="434"/>
        <end position="456"/>
    </location>
</feature>
<feature type="compositionally biased region" description="Basic and acidic residues" evidence="12">
    <location>
        <begin position="618"/>
        <end position="629"/>
    </location>
</feature>
<evidence type="ECO:0000256" key="5">
    <source>
        <dbReference type="ARBA" id="ARBA00022692"/>
    </source>
</evidence>
<dbReference type="InterPro" id="IPR001734">
    <property type="entry name" value="Na/solute_symporter"/>
</dbReference>
<evidence type="ECO:0000259" key="14">
    <source>
        <dbReference type="PROSITE" id="PS51225"/>
    </source>
</evidence>
<feature type="transmembrane region" description="Helical" evidence="13">
    <location>
        <begin position="184"/>
        <end position="202"/>
    </location>
</feature>
<keyword evidence="6 13" id="KW-1133">Transmembrane helix</keyword>
<comment type="subcellular location">
    <subcellularLocation>
        <location evidence="1">Cell membrane</location>
        <topology evidence="1">Multi-pass membrane protein</topology>
    </subcellularLocation>
</comment>
<gene>
    <name evidence="15" type="ORF">O3P69_003712</name>
</gene>
<dbReference type="GO" id="GO:0006814">
    <property type="term" value="P:sodium ion transport"/>
    <property type="evidence" value="ECO:0007669"/>
    <property type="project" value="UniProtKB-KW"/>
</dbReference>
<dbReference type="InterPro" id="IPR008253">
    <property type="entry name" value="Marvel"/>
</dbReference>
<dbReference type="AlphaFoldDB" id="A0AAW0UDU1"/>
<dbReference type="InterPro" id="IPR038377">
    <property type="entry name" value="Na/Glc_symporter_sf"/>
</dbReference>
<keyword evidence="10" id="KW-0739">Sodium transport</keyword>
<evidence type="ECO:0000256" key="6">
    <source>
        <dbReference type="ARBA" id="ARBA00022989"/>
    </source>
</evidence>
<dbReference type="PROSITE" id="PS51225">
    <property type="entry name" value="MARVEL"/>
    <property type="match status" value="1"/>
</dbReference>
<evidence type="ECO:0000256" key="12">
    <source>
        <dbReference type="SAM" id="MobiDB-lite"/>
    </source>
</evidence>
<evidence type="ECO:0000256" key="3">
    <source>
        <dbReference type="ARBA" id="ARBA00022448"/>
    </source>
</evidence>